<evidence type="ECO:0000313" key="16">
    <source>
        <dbReference type="Proteomes" id="UP000292686"/>
    </source>
</evidence>
<name>A0A4Q2M1K8_9MICO</name>
<keyword evidence="5 12" id="KW-0812">Transmembrane</keyword>
<dbReference type="AlphaFoldDB" id="A0A4Q2M1K8"/>
<evidence type="ECO:0000256" key="11">
    <source>
        <dbReference type="SAM" id="MobiDB-lite"/>
    </source>
</evidence>
<comment type="similarity">
    <text evidence="2">Belongs to the major facilitator superfamily. Metabolite:H+ Symporter (MHS) family (TC 2.A.1.6) family.</text>
</comment>
<keyword evidence="4" id="KW-1003">Cell membrane</keyword>
<dbReference type="OrthoDB" id="8953821at2"/>
<proteinExistence type="inferred from homology"/>
<dbReference type="EMBL" id="JACCBI010000001">
    <property type="protein sequence ID" value="NYD68344.1"/>
    <property type="molecule type" value="Genomic_DNA"/>
</dbReference>
<keyword evidence="3" id="KW-0813">Transport</keyword>
<evidence type="ECO:0000313" key="17">
    <source>
        <dbReference type="Proteomes" id="UP000581087"/>
    </source>
</evidence>
<evidence type="ECO:0000256" key="12">
    <source>
        <dbReference type="SAM" id="Phobius"/>
    </source>
</evidence>
<feature type="domain" description="Major facilitator superfamily (MFS) profile" evidence="13">
    <location>
        <begin position="33"/>
        <end position="445"/>
    </location>
</feature>
<evidence type="ECO:0000256" key="3">
    <source>
        <dbReference type="ARBA" id="ARBA00022448"/>
    </source>
</evidence>
<feature type="transmembrane region" description="Helical" evidence="12">
    <location>
        <begin position="48"/>
        <end position="64"/>
    </location>
</feature>
<evidence type="ECO:0000256" key="10">
    <source>
        <dbReference type="ARBA" id="ARBA00039918"/>
    </source>
</evidence>
<dbReference type="Gene3D" id="1.20.1250.20">
    <property type="entry name" value="MFS general substrate transporter like domains"/>
    <property type="match status" value="2"/>
</dbReference>
<dbReference type="Proteomes" id="UP000292686">
    <property type="component" value="Unassembled WGS sequence"/>
</dbReference>
<dbReference type="Proteomes" id="UP000581087">
    <property type="component" value="Unassembled WGS sequence"/>
</dbReference>
<sequence>MRARLSIDPAHHADAQTDASPTAPPPAREPRRALAAATLGTMLEWYDFFLYGLAAALVFPTLFFPGDDPVAGMLLSFAVFATGFIARPIGGLICAYVGDRYGRQRTLVATLIVMGGATALIGLLPTHDQVGPVAPVLLVILRLAQGAATGGEWSGAVILTLEHSPDRRGFRGAFISSSVYIGLLLGNLAFVVLAATLDDDALLSWGWRLPFLASIALVAVGLYLRRRVSESPEFLAVRDRDERARQPLTTVLRRPRNVIAVFLVRVGQNTSFYVISVFCLSYAVTTVGLDSGVTLTALLVGSTVAAVLCPVWGAIGDRIGAIRLVVGGLLALGLLAAPLFLVLDSGDAALIVGVVVLAIGVANTAADGIQPSWFASLFPARVRYSGITIGREAGAIVGGGLAPLAATALLAATGHWWPIAALMIVGAGAGIVGAFLARPVGETAADETRTGETPVRESRPATTAA</sequence>
<feature type="region of interest" description="Disordered" evidence="11">
    <location>
        <begin position="443"/>
        <end position="465"/>
    </location>
</feature>
<comment type="caution">
    <text evidence="15">The sequence shown here is derived from an EMBL/GenBank/DDBJ whole genome shotgun (WGS) entry which is preliminary data.</text>
</comment>
<feature type="transmembrane region" description="Helical" evidence="12">
    <location>
        <begin position="207"/>
        <end position="224"/>
    </location>
</feature>
<gene>
    <name evidence="14" type="ORF">BJ972_002863</name>
    <name evidence="15" type="ORF">ESP50_14005</name>
</gene>
<feature type="transmembrane region" description="Helical" evidence="12">
    <location>
        <begin position="416"/>
        <end position="437"/>
    </location>
</feature>
<feature type="transmembrane region" description="Helical" evidence="12">
    <location>
        <begin position="272"/>
        <end position="289"/>
    </location>
</feature>
<dbReference type="InterPro" id="IPR011701">
    <property type="entry name" value="MFS"/>
</dbReference>
<evidence type="ECO:0000256" key="8">
    <source>
        <dbReference type="ARBA" id="ARBA00023136"/>
    </source>
</evidence>
<protein>
    <recommendedName>
        <fullName evidence="10">Putative proline/betaine transporter</fullName>
    </recommendedName>
</protein>
<feature type="transmembrane region" description="Helical" evidence="12">
    <location>
        <begin position="295"/>
        <end position="315"/>
    </location>
</feature>
<dbReference type="EMBL" id="SDPM01000008">
    <property type="protein sequence ID" value="RXZ85608.1"/>
    <property type="molecule type" value="Genomic_DNA"/>
</dbReference>
<dbReference type="CDD" id="cd17369">
    <property type="entry name" value="MFS_ShiA_like"/>
    <property type="match status" value="1"/>
</dbReference>
<dbReference type="SUPFAM" id="SSF103473">
    <property type="entry name" value="MFS general substrate transporter"/>
    <property type="match status" value="1"/>
</dbReference>
<dbReference type="RefSeq" id="WP_129176252.1">
    <property type="nucleotide sequence ID" value="NZ_JACCBI010000001.1"/>
</dbReference>
<keyword evidence="16" id="KW-1185">Reference proteome</keyword>
<keyword evidence="8 12" id="KW-0472">Membrane</keyword>
<evidence type="ECO:0000256" key="5">
    <source>
        <dbReference type="ARBA" id="ARBA00022692"/>
    </source>
</evidence>
<keyword evidence="6" id="KW-0769">Symport</keyword>
<evidence type="ECO:0000256" key="2">
    <source>
        <dbReference type="ARBA" id="ARBA00008240"/>
    </source>
</evidence>
<evidence type="ECO:0000256" key="4">
    <source>
        <dbReference type="ARBA" id="ARBA00022475"/>
    </source>
</evidence>
<dbReference type="InterPro" id="IPR020846">
    <property type="entry name" value="MFS_dom"/>
</dbReference>
<dbReference type="PANTHER" id="PTHR43045">
    <property type="entry name" value="SHIKIMATE TRANSPORTER"/>
    <property type="match status" value="1"/>
</dbReference>
<dbReference type="InterPro" id="IPR036259">
    <property type="entry name" value="MFS_trans_sf"/>
</dbReference>
<feature type="transmembrane region" description="Helical" evidence="12">
    <location>
        <begin position="349"/>
        <end position="369"/>
    </location>
</feature>
<evidence type="ECO:0000256" key="6">
    <source>
        <dbReference type="ARBA" id="ARBA00022847"/>
    </source>
</evidence>
<feature type="transmembrane region" description="Helical" evidence="12">
    <location>
        <begin position="136"/>
        <end position="161"/>
    </location>
</feature>
<feature type="transmembrane region" description="Helical" evidence="12">
    <location>
        <begin position="173"/>
        <end position="195"/>
    </location>
</feature>
<comment type="function">
    <text evidence="9">May be a proton symporter involved in the uptake of osmolytes such as proline and glycine betaine.</text>
</comment>
<reference evidence="14 17" key="2">
    <citation type="submission" date="2020-07" db="EMBL/GenBank/DDBJ databases">
        <title>Sequencing the genomes of 1000 actinobacteria strains.</title>
        <authorList>
            <person name="Klenk H.-P."/>
        </authorList>
    </citation>
    <scope>NUCLEOTIDE SEQUENCE [LARGE SCALE GENOMIC DNA]</scope>
    <source>
        <strain evidence="14 17">DSM 23870</strain>
    </source>
</reference>
<comment type="subcellular location">
    <subcellularLocation>
        <location evidence="1">Cell membrane</location>
        <topology evidence="1">Multi-pass membrane protein</topology>
    </subcellularLocation>
</comment>
<feature type="compositionally biased region" description="Basic and acidic residues" evidence="11">
    <location>
        <begin position="446"/>
        <end position="459"/>
    </location>
</feature>
<evidence type="ECO:0000313" key="14">
    <source>
        <dbReference type="EMBL" id="NYD68344.1"/>
    </source>
</evidence>
<dbReference type="Pfam" id="PF07690">
    <property type="entry name" value="MFS_1"/>
    <property type="match status" value="1"/>
</dbReference>
<feature type="transmembrane region" description="Helical" evidence="12">
    <location>
        <begin position="70"/>
        <end position="94"/>
    </location>
</feature>
<evidence type="ECO:0000313" key="15">
    <source>
        <dbReference type="EMBL" id="RXZ85608.1"/>
    </source>
</evidence>
<feature type="transmembrane region" description="Helical" evidence="12">
    <location>
        <begin position="106"/>
        <end position="124"/>
    </location>
</feature>
<feature type="transmembrane region" description="Helical" evidence="12">
    <location>
        <begin position="389"/>
        <end position="410"/>
    </location>
</feature>
<feature type="region of interest" description="Disordered" evidence="11">
    <location>
        <begin position="1"/>
        <end position="30"/>
    </location>
</feature>
<dbReference type="GO" id="GO:0005886">
    <property type="term" value="C:plasma membrane"/>
    <property type="evidence" value="ECO:0007669"/>
    <property type="project" value="UniProtKB-SubCell"/>
</dbReference>
<dbReference type="PANTHER" id="PTHR43045:SF1">
    <property type="entry name" value="SHIKIMATE TRANSPORTER"/>
    <property type="match status" value="1"/>
</dbReference>
<reference evidence="15 16" key="1">
    <citation type="submission" date="2019-01" db="EMBL/GenBank/DDBJ databases">
        <title>Agromyces.</title>
        <authorList>
            <person name="Li J."/>
        </authorList>
    </citation>
    <scope>NUCLEOTIDE SEQUENCE [LARGE SCALE GENOMIC DNA]</scope>
    <source>
        <strain evidence="15 16">DSM 23870</strain>
    </source>
</reference>
<accession>A0A4Q2M1K8</accession>
<evidence type="ECO:0000256" key="9">
    <source>
        <dbReference type="ARBA" id="ARBA00037295"/>
    </source>
</evidence>
<dbReference type="GO" id="GO:0015293">
    <property type="term" value="F:symporter activity"/>
    <property type="evidence" value="ECO:0007669"/>
    <property type="project" value="UniProtKB-KW"/>
</dbReference>
<dbReference type="PROSITE" id="PS50850">
    <property type="entry name" value="MFS"/>
    <property type="match status" value="1"/>
</dbReference>
<feature type="transmembrane region" description="Helical" evidence="12">
    <location>
        <begin position="322"/>
        <end position="343"/>
    </location>
</feature>
<evidence type="ECO:0000259" key="13">
    <source>
        <dbReference type="PROSITE" id="PS50850"/>
    </source>
</evidence>
<keyword evidence="7 12" id="KW-1133">Transmembrane helix</keyword>
<dbReference type="FunFam" id="1.20.1250.20:FF:000001">
    <property type="entry name" value="Dicarboxylate MFS transporter"/>
    <property type="match status" value="1"/>
</dbReference>
<evidence type="ECO:0000256" key="7">
    <source>
        <dbReference type="ARBA" id="ARBA00022989"/>
    </source>
</evidence>
<evidence type="ECO:0000256" key="1">
    <source>
        <dbReference type="ARBA" id="ARBA00004651"/>
    </source>
</evidence>
<organism evidence="15 16">
    <name type="scientific">Agromyces atrinae</name>
    <dbReference type="NCBI Taxonomy" id="592376"/>
    <lineage>
        <taxon>Bacteria</taxon>
        <taxon>Bacillati</taxon>
        <taxon>Actinomycetota</taxon>
        <taxon>Actinomycetes</taxon>
        <taxon>Micrococcales</taxon>
        <taxon>Microbacteriaceae</taxon>
        <taxon>Agromyces</taxon>
    </lineage>
</organism>